<comment type="caution">
    <text evidence="2">The sequence shown here is derived from an EMBL/GenBank/DDBJ whole genome shotgun (WGS) entry which is preliminary data.</text>
</comment>
<dbReference type="Gene3D" id="3.40.190.150">
    <property type="entry name" value="Bordetella uptake gene, domain 1"/>
    <property type="match status" value="1"/>
</dbReference>
<dbReference type="PANTHER" id="PTHR42928">
    <property type="entry name" value="TRICARBOXYLATE-BINDING PROTEIN"/>
    <property type="match status" value="1"/>
</dbReference>
<reference evidence="3" key="1">
    <citation type="submission" date="2017-10" db="EMBL/GenBank/DDBJ databases">
        <authorList>
            <person name="Toshchakov S.V."/>
            <person name="Goeva M.A."/>
        </authorList>
    </citation>
    <scope>NUCLEOTIDE SEQUENCE [LARGE SCALE GENOMIC DNA]</scope>
    <source>
        <strain evidence="3">JR1/69-1-13</strain>
    </source>
</reference>
<proteinExistence type="inferred from homology"/>
<evidence type="ECO:0000313" key="3">
    <source>
        <dbReference type="Proteomes" id="UP000245048"/>
    </source>
</evidence>
<organism evidence="2 3">
    <name type="scientific">Teichococcus aestuarii</name>
    <dbReference type="NCBI Taxonomy" id="568898"/>
    <lineage>
        <taxon>Bacteria</taxon>
        <taxon>Pseudomonadati</taxon>
        <taxon>Pseudomonadota</taxon>
        <taxon>Alphaproteobacteria</taxon>
        <taxon>Acetobacterales</taxon>
        <taxon>Roseomonadaceae</taxon>
        <taxon>Roseomonas</taxon>
    </lineage>
</organism>
<comment type="similarity">
    <text evidence="1">Belongs to the UPF0065 (bug) family.</text>
</comment>
<evidence type="ECO:0008006" key="4">
    <source>
        <dbReference type="Google" id="ProtNLM"/>
    </source>
</evidence>
<name>A0A2U1V413_9PROT</name>
<dbReference type="EMBL" id="PDOA01000006">
    <property type="protein sequence ID" value="PWC28658.1"/>
    <property type="molecule type" value="Genomic_DNA"/>
</dbReference>
<gene>
    <name evidence="2" type="ORF">CR165_11050</name>
</gene>
<dbReference type="PIRSF" id="PIRSF017082">
    <property type="entry name" value="YflP"/>
    <property type="match status" value="1"/>
</dbReference>
<dbReference type="OrthoDB" id="9780943at2"/>
<dbReference type="RefSeq" id="WP_109517053.1">
    <property type="nucleotide sequence ID" value="NZ_PDOA01000006.1"/>
</dbReference>
<dbReference type="Proteomes" id="UP000245048">
    <property type="component" value="Unassembled WGS sequence"/>
</dbReference>
<sequence length="326" mass="34844">MPIAPPTLPRRALPGLAAGLALPRLARAEAGFPSRPVSILVPFTAGGTTDQQMRALAEGAARRLGQPVIIENRPGGGGTLGVAATAKARPDGHTLAQMITPAMRLAMLQPMSYDVLRDFSPVIHLTGYFFGLAVRADAPWESWRDFVQAARSRPGQLSVGNSGANGTLHLGMLELGLREDVQFNHVPFRGEADTIPALLGGHVDAVANSAGLGELVDNGKARWLNVWTAQRSRRWPDVPTLVELGYDGMVITSPYGLVGPAGMQPAVVGRLHDAFRAAMDDPAHRAVLQKADMVAEYLGPDEYAAALRAQVERERALLRRLKLLAA</sequence>
<dbReference type="AlphaFoldDB" id="A0A2U1V413"/>
<dbReference type="InterPro" id="IPR005064">
    <property type="entry name" value="BUG"/>
</dbReference>
<dbReference type="InterPro" id="IPR042100">
    <property type="entry name" value="Bug_dom1"/>
</dbReference>
<protein>
    <recommendedName>
        <fullName evidence="4">Tripartite tricarboxylate transporter substrate binding protein</fullName>
    </recommendedName>
</protein>
<dbReference type="SUPFAM" id="SSF53850">
    <property type="entry name" value="Periplasmic binding protein-like II"/>
    <property type="match status" value="1"/>
</dbReference>
<dbReference type="Gene3D" id="3.40.190.10">
    <property type="entry name" value="Periplasmic binding protein-like II"/>
    <property type="match status" value="1"/>
</dbReference>
<accession>A0A2U1V413</accession>
<dbReference type="CDD" id="cd07012">
    <property type="entry name" value="PBP2_Bug_TTT"/>
    <property type="match status" value="1"/>
</dbReference>
<evidence type="ECO:0000256" key="1">
    <source>
        <dbReference type="ARBA" id="ARBA00006987"/>
    </source>
</evidence>
<evidence type="ECO:0000313" key="2">
    <source>
        <dbReference type="EMBL" id="PWC28658.1"/>
    </source>
</evidence>
<dbReference type="Pfam" id="PF03401">
    <property type="entry name" value="TctC"/>
    <property type="match status" value="1"/>
</dbReference>
<dbReference type="PANTHER" id="PTHR42928:SF5">
    <property type="entry name" value="BLR1237 PROTEIN"/>
    <property type="match status" value="1"/>
</dbReference>
<keyword evidence="3" id="KW-1185">Reference proteome</keyword>